<dbReference type="Gene3D" id="2.40.10.10">
    <property type="entry name" value="Trypsin-like serine proteases"/>
    <property type="match status" value="2"/>
</dbReference>
<evidence type="ECO:0000313" key="2">
    <source>
        <dbReference type="EMBL" id="NKY20796.1"/>
    </source>
</evidence>
<dbReference type="AlphaFoldDB" id="A0A846X8M3"/>
<reference evidence="2 3" key="1">
    <citation type="submission" date="2020-04" db="EMBL/GenBank/DDBJ databases">
        <title>MicrobeNet Type strains.</title>
        <authorList>
            <person name="Nicholson A.C."/>
        </authorList>
    </citation>
    <scope>NUCLEOTIDE SEQUENCE [LARGE SCALE GENOMIC DNA]</scope>
    <source>
        <strain evidence="2 3">DSM 44113</strain>
    </source>
</reference>
<dbReference type="EMBL" id="JAAXOQ010000043">
    <property type="protein sequence ID" value="NKY20796.1"/>
    <property type="molecule type" value="Genomic_DNA"/>
</dbReference>
<dbReference type="RefSeq" id="WP_168547715.1">
    <property type="nucleotide sequence ID" value="NZ_BAAAKS010000026.1"/>
</dbReference>
<feature type="signal peptide" evidence="1">
    <location>
        <begin position="1"/>
        <end position="21"/>
    </location>
</feature>
<gene>
    <name evidence="2" type="ORF">HF999_20785</name>
</gene>
<evidence type="ECO:0000313" key="3">
    <source>
        <dbReference type="Proteomes" id="UP000582646"/>
    </source>
</evidence>
<comment type="caution">
    <text evidence="2">The sequence shown here is derived from an EMBL/GenBank/DDBJ whole genome shotgun (WGS) entry which is preliminary data.</text>
</comment>
<evidence type="ECO:0000256" key="1">
    <source>
        <dbReference type="SAM" id="SignalP"/>
    </source>
</evidence>
<accession>A0A846X8M3</accession>
<dbReference type="Proteomes" id="UP000582646">
    <property type="component" value="Unassembled WGS sequence"/>
</dbReference>
<dbReference type="SUPFAM" id="SSF50494">
    <property type="entry name" value="Trypsin-like serine proteases"/>
    <property type="match status" value="1"/>
</dbReference>
<organism evidence="2 3">
    <name type="scientific">Tsukamurella spumae</name>
    <dbReference type="NCBI Taxonomy" id="44753"/>
    <lineage>
        <taxon>Bacteria</taxon>
        <taxon>Bacillati</taxon>
        <taxon>Actinomycetota</taxon>
        <taxon>Actinomycetes</taxon>
        <taxon>Mycobacteriales</taxon>
        <taxon>Tsukamurellaceae</taxon>
        <taxon>Tsukamurella</taxon>
    </lineage>
</organism>
<dbReference type="PROSITE" id="PS51257">
    <property type="entry name" value="PROKAR_LIPOPROTEIN"/>
    <property type="match status" value="1"/>
</dbReference>
<keyword evidence="1" id="KW-0732">Signal</keyword>
<dbReference type="InterPro" id="IPR009003">
    <property type="entry name" value="Peptidase_S1_PA"/>
</dbReference>
<feature type="chain" id="PRO_5039643440" description="Trypsin-like peptidase domain-containing protein" evidence="1">
    <location>
        <begin position="22"/>
        <end position="305"/>
    </location>
</feature>
<evidence type="ECO:0008006" key="4">
    <source>
        <dbReference type="Google" id="ProtNLM"/>
    </source>
</evidence>
<keyword evidence="3" id="KW-1185">Reference proteome</keyword>
<name>A0A846X8M3_9ACTN</name>
<protein>
    <recommendedName>
        <fullName evidence="4">Trypsin-like peptidase domain-containing protein</fullName>
    </recommendedName>
</protein>
<sequence length="305" mass="31356">MAVTRVAAAVSFVVLAAAAMAGCGLGRPEQTPWPKTSSVFDATTTMPTTTAETTPVAATTTARYSGTLPASGPWVSVSPRSFPRDQDGWAYGVEPAPGIAAFQAESGGDLGGCTIGFPIADSKGTVAFLSAGHCDRRNGERLKMFTTPDNAYSLELGDYQQGRDDVSPSGAPDTPIAGAPSRDYAVLTMGPQLYRSYSTRLAPGVRLRGMMPTNAVQTLPNGTAICRNGARSGITCGPLISATDKTFSWRATSIKGDSGSAVFVVNASGEALGVGIMSQTSADGSAIATYLAPALRQFGLDLVLG</sequence>
<proteinExistence type="predicted"/>
<dbReference type="InterPro" id="IPR043504">
    <property type="entry name" value="Peptidase_S1_PA_chymotrypsin"/>
</dbReference>